<dbReference type="AlphaFoldDB" id="A0AAD9N2W1"/>
<evidence type="ECO:0000313" key="2">
    <source>
        <dbReference type="EMBL" id="KAK2152229.1"/>
    </source>
</evidence>
<dbReference type="EMBL" id="JAODUO010002490">
    <property type="protein sequence ID" value="KAK2152229.1"/>
    <property type="molecule type" value="Genomic_DNA"/>
</dbReference>
<keyword evidence="3" id="KW-1185">Reference proteome</keyword>
<comment type="caution">
    <text evidence="2">The sequence shown here is derived from an EMBL/GenBank/DDBJ whole genome shotgun (WGS) entry which is preliminary data.</text>
</comment>
<protein>
    <submittedName>
        <fullName evidence="2">Uncharacterized protein</fullName>
    </submittedName>
</protein>
<accession>A0AAD9N2W1</accession>
<organism evidence="2 3">
    <name type="scientific">Ridgeia piscesae</name>
    <name type="common">Tubeworm</name>
    <dbReference type="NCBI Taxonomy" id="27915"/>
    <lineage>
        <taxon>Eukaryota</taxon>
        <taxon>Metazoa</taxon>
        <taxon>Spiralia</taxon>
        <taxon>Lophotrochozoa</taxon>
        <taxon>Annelida</taxon>
        <taxon>Polychaeta</taxon>
        <taxon>Sedentaria</taxon>
        <taxon>Canalipalpata</taxon>
        <taxon>Sabellida</taxon>
        <taxon>Siboglinidae</taxon>
        <taxon>Ridgeia</taxon>
    </lineage>
</organism>
<reference evidence="2" key="1">
    <citation type="journal article" date="2023" name="Mol. Biol. Evol.">
        <title>Third-Generation Sequencing Reveals the Adaptive Role of the Epigenome in Three Deep-Sea Polychaetes.</title>
        <authorList>
            <person name="Perez M."/>
            <person name="Aroh O."/>
            <person name="Sun Y."/>
            <person name="Lan Y."/>
            <person name="Juniper S.K."/>
            <person name="Young C.R."/>
            <person name="Angers B."/>
            <person name="Qian P.Y."/>
        </authorList>
    </citation>
    <scope>NUCLEOTIDE SEQUENCE</scope>
    <source>
        <strain evidence="2">R07B-5</strain>
    </source>
</reference>
<gene>
    <name evidence="2" type="ORF">NP493_2501g00004</name>
</gene>
<evidence type="ECO:0000256" key="1">
    <source>
        <dbReference type="SAM" id="MobiDB-lite"/>
    </source>
</evidence>
<proteinExistence type="predicted"/>
<evidence type="ECO:0000313" key="3">
    <source>
        <dbReference type="Proteomes" id="UP001209878"/>
    </source>
</evidence>
<dbReference type="Proteomes" id="UP001209878">
    <property type="component" value="Unassembled WGS sequence"/>
</dbReference>
<sequence length="155" mass="16906">MQGIAKPEYYRTACSFANFPGMVFTDPTYTKSPWGTQPSPQMQGYTHNSLSPISKQSIDQGHTPWRPQDMPQRDAVTSRHLVVTHDSLTYVISLFPETPLSRWRQAPSGQSQLHALAPSLQAPTDASTSPGPPVAVSASTPRATATHCVGCPRLF</sequence>
<feature type="region of interest" description="Disordered" evidence="1">
    <location>
        <begin position="120"/>
        <end position="143"/>
    </location>
</feature>
<name>A0AAD9N2W1_RIDPI</name>